<reference evidence="3 5" key="1">
    <citation type="submission" date="2020-05" db="EMBL/GenBank/DDBJ databases">
        <title>MicrobeNet Type strains.</title>
        <authorList>
            <person name="Nicholson A.C."/>
        </authorList>
    </citation>
    <scope>NUCLEOTIDE SEQUENCE [LARGE SCALE GENOMIC DNA]</scope>
    <source>
        <strain evidence="3 5">ATCC 700815</strain>
    </source>
</reference>
<name>A0A849BJH9_9BURK</name>
<dbReference type="AlphaFoldDB" id="A0A849BJH9"/>
<dbReference type="PANTHER" id="PTHR41532">
    <property type="entry name" value="FIXS PROTEIN"/>
    <property type="match status" value="1"/>
</dbReference>
<dbReference type="RefSeq" id="WP_053822024.1">
    <property type="nucleotide sequence ID" value="NZ_BAAAEB010000048.1"/>
</dbReference>
<dbReference type="PANTHER" id="PTHR41532:SF1">
    <property type="entry name" value="FIXS PROTEIN"/>
    <property type="match status" value="1"/>
</dbReference>
<keyword evidence="2" id="KW-0812">Transmembrane</keyword>
<keyword evidence="2" id="KW-1133">Transmembrane helix</keyword>
<evidence type="ECO:0000313" key="4">
    <source>
        <dbReference type="EMBL" id="USE81323.1"/>
    </source>
</evidence>
<evidence type="ECO:0000313" key="3">
    <source>
        <dbReference type="EMBL" id="NNH14168.1"/>
    </source>
</evidence>
<dbReference type="Proteomes" id="UP001056648">
    <property type="component" value="Chromosome 2"/>
</dbReference>
<proteinExistence type="predicted"/>
<evidence type="ECO:0000313" key="5">
    <source>
        <dbReference type="Proteomes" id="UP000542973"/>
    </source>
</evidence>
<dbReference type="EMBL" id="JABEMD010000080">
    <property type="protein sequence ID" value="NNH14168.1"/>
    <property type="molecule type" value="Genomic_DNA"/>
</dbReference>
<protein>
    <submittedName>
        <fullName evidence="3">Cbb3-type cytochrome oxidase assembly protein CcoS</fullName>
    </submittedName>
</protein>
<dbReference type="Pfam" id="PF03597">
    <property type="entry name" value="FixS"/>
    <property type="match status" value="1"/>
</dbReference>
<feature type="transmembrane region" description="Helical" evidence="2">
    <location>
        <begin position="6"/>
        <end position="26"/>
    </location>
</feature>
<keyword evidence="6" id="KW-1185">Reference proteome</keyword>
<organism evidence="3 5">
    <name type="scientific">Cupriavidus gilardii</name>
    <dbReference type="NCBI Taxonomy" id="82541"/>
    <lineage>
        <taxon>Bacteria</taxon>
        <taxon>Pseudomonadati</taxon>
        <taxon>Pseudomonadota</taxon>
        <taxon>Betaproteobacteria</taxon>
        <taxon>Burkholderiales</taxon>
        <taxon>Burkholderiaceae</taxon>
        <taxon>Cupriavidus</taxon>
    </lineage>
</organism>
<dbReference type="NCBIfam" id="TIGR00847">
    <property type="entry name" value="ccoS"/>
    <property type="match status" value="1"/>
</dbReference>
<dbReference type="InterPro" id="IPR004714">
    <property type="entry name" value="Cyt_oxidase_maturation_cbb3"/>
</dbReference>
<dbReference type="EMBL" id="CP098736">
    <property type="protein sequence ID" value="USE81323.1"/>
    <property type="molecule type" value="Genomic_DNA"/>
</dbReference>
<sequence length="69" mass="7652">MDTLFLLVPMSLALVLLIAAALWWALRAGQYDDLDRPGQAILLDNDRPDARAGAAPRPRRRAGRCVNPR</sequence>
<dbReference type="Proteomes" id="UP000542973">
    <property type="component" value="Unassembled WGS sequence"/>
</dbReference>
<accession>A0A849BJH9</accession>
<gene>
    <name evidence="3" type="primary">ccoS</name>
    <name evidence="3" type="ORF">HLB16_25290</name>
    <name evidence="4" type="ORF">NDR89_16610</name>
</gene>
<reference evidence="4" key="2">
    <citation type="submission" date="2022-06" db="EMBL/GenBank/DDBJ databases">
        <title>Complete genome sequence and characterization of Cupriavidus gilardii QJ1 isolated from contaminating cells.</title>
        <authorList>
            <person name="Qi J."/>
        </authorList>
    </citation>
    <scope>NUCLEOTIDE SEQUENCE</scope>
    <source>
        <strain evidence="4">QJ1</strain>
    </source>
</reference>
<feature type="region of interest" description="Disordered" evidence="1">
    <location>
        <begin position="45"/>
        <end position="69"/>
    </location>
</feature>
<keyword evidence="2" id="KW-0472">Membrane</keyword>
<evidence type="ECO:0000256" key="1">
    <source>
        <dbReference type="SAM" id="MobiDB-lite"/>
    </source>
</evidence>
<evidence type="ECO:0000313" key="6">
    <source>
        <dbReference type="Proteomes" id="UP001056648"/>
    </source>
</evidence>
<evidence type="ECO:0000256" key="2">
    <source>
        <dbReference type="SAM" id="Phobius"/>
    </source>
</evidence>